<evidence type="ECO:0000313" key="3">
    <source>
        <dbReference type="Proteomes" id="UP000499080"/>
    </source>
</evidence>
<feature type="compositionally biased region" description="Pro residues" evidence="1">
    <location>
        <begin position="17"/>
        <end position="27"/>
    </location>
</feature>
<proteinExistence type="predicted"/>
<name>A0A4Y2C0D3_ARAVE</name>
<reference evidence="2 3" key="1">
    <citation type="journal article" date="2019" name="Sci. Rep.">
        <title>Orb-weaving spider Araneus ventricosus genome elucidates the spidroin gene catalogue.</title>
        <authorList>
            <person name="Kono N."/>
            <person name="Nakamura H."/>
            <person name="Ohtoshi R."/>
            <person name="Moran D.A.P."/>
            <person name="Shinohara A."/>
            <person name="Yoshida Y."/>
            <person name="Fujiwara M."/>
            <person name="Mori M."/>
            <person name="Tomita M."/>
            <person name="Arakawa K."/>
        </authorList>
    </citation>
    <scope>NUCLEOTIDE SEQUENCE [LARGE SCALE GENOMIC DNA]</scope>
</reference>
<gene>
    <name evidence="2" type="ORF">AVEN_84927_1</name>
</gene>
<dbReference type="OrthoDB" id="4230923at2759"/>
<dbReference type="Proteomes" id="UP000499080">
    <property type="component" value="Unassembled WGS sequence"/>
</dbReference>
<organism evidence="2 3">
    <name type="scientific">Araneus ventricosus</name>
    <name type="common">Orbweaver spider</name>
    <name type="synonym">Epeira ventricosa</name>
    <dbReference type="NCBI Taxonomy" id="182803"/>
    <lineage>
        <taxon>Eukaryota</taxon>
        <taxon>Metazoa</taxon>
        <taxon>Ecdysozoa</taxon>
        <taxon>Arthropoda</taxon>
        <taxon>Chelicerata</taxon>
        <taxon>Arachnida</taxon>
        <taxon>Araneae</taxon>
        <taxon>Araneomorphae</taxon>
        <taxon>Entelegynae</taxon>
        <taxon>Araneoidea</taxon>
        <taxon>Araneidae</taxon>
        <taxon>Araneus</taxon>
    </lineage>
</organism>
<protein>
    <recommendedName>
        <fullName evidence="4">CCHC-type domain-containing protein</fullName>
    </recommendedName>
</protein>
<evidence type="ECO:0000256" key="1">
    <source>
        <dbReference type="SAM" id="MobiDB-lite"/>
    </source>
</evidence>
<sequence>MVIQESGLQSHAESRPPKPVPIPPPRPDVPAIVVKPVGDTVTASAALKGLLEAKVSPQSLGVRVLRCQPATGNGVLVRVETSEMADKLVLAINSHPELQVCCEARVPRKRSPQILIYDIPDMPGDKAMVEEEFLDKLRLSNSMPDGDIRVLFRRKGRGSQQHWVLSVAPNIFASFGKSRRLHWGFGSFRFREYCEPLRCFKCYKYGYVRTQCSAPQELCWKCPGVHNFKACTKDRPICRNCRDFNARNRMFLDCLCNTQRFQKNVRCSCGKRQS</sequence>
<evidence type="ECO:0000313" key="2">
    <source>
        <dbReference type="EMBL" id="GBL97217.1"/>
    </source>
</evidence>
<accession>A0A4Y2C0D3</accession>
<dbReference type="EMBL" id="BGPR01000128">
    <property type="protein sequence ID" value="GBL97217.1"/>
    <property type="molecule type" value="Genomic_DNA"/>
</dbReference>
<comment type="caution">
    <text evidence="2">The sequence shown here is derived from an EMBL/GenBank/DDBJ whole genome shotgun (WGS) entry which is preliminary data.</text>
</comment>
<feature type="region of interest" description="Disordered" evidence="1">
    <location>
        <begin position="1"/>
        <end position="27"/>
    </location>
</feature>
<feature type="compositionally biased region" description="Polar residues" evidence="1">
    <location>
        <begin position="1"/>
        <end position="11"/>
    </location>
</feature>
<dbReference type="AlphaFoldDB" id="A0A4Y2C0D3"/>
<keyword evidence="3" id="KW-1185">Reference proteome</keyword>
<evidence type="ECO:0008006" key="4">
    <source>
        <dbReference type="Google" id="ProtNLM"/>
    </source>
</evidence>